<dbReference type="WBParaSite" id="PS1159_v2.g447.t1">
    <property type="protein sequence ID" value="PS1159_v2.g447.t1"/>
    <property type="gene ID" value="PS1159_v2.g447"/>
</dbReference>
<evidence type="ECO:0000313" key="2">
    <source>
        <dbReference type="WBParaSite" id="PS1159_v2.g447.t1"/>
    </source>
</evidence>
<reference evidence="2" key="1">
    <citation type="submission" date="2022-11" db="UniProtKB">
        <authorList>
            <consortium name="WormBaseParasite"/>
        </authorList>
    </citation>
    <scope>IDENTIFICATION</scope>
</reference>
<protein>
    <submittedName>
        <fullName evidence="2">Piwi domain-containing protein</fullName>
    </submittedName>
</protein>
<evidence type="ECO:0000313" key="1">
    <source>
        <dbReference type="Proteomes" id="UP000887580"/>
    </source>
</evidence>
<sequence>FFFREVAQKLQQQATRLGMKIHSKECFELTNGQLSAAYLEEAILHYRDTVGVDFVLAFVAGSDFHNNLKATETVTHVPTQQVEPKTVSNPKLGAVTLGNIIQKMNLKHGGYNQYFQQAAPSQVNGDRIDLFQSFLQDTMVMGFYMSHPSPGSSEDLPSICGYSFTTNKRGNVARGGFIYTKPRQTILSEDELRKPLEDAVKLYFQENGSYPQRVLVYRFGTSDGEIEKIRAEECGTMMNGLTAAMKGHTPKLTVVAVRRQHNTRIFKQRNEIDPRAKPPFQNVTPGTCVPGTTESDIVMVPHRALQGTAKPTVFSTIFPSSGNADLTPHFLKNITHAFCYMHEIVDSAISVPHTLRSAEQMANRGSKLWHSKSQQLVHPQQEDIYSHATNPLNPQIASRYWA</sequence>
<proteinExistence type="predicted"/>
<organism evidence="1 2">
    <name type="scientific">Panagrolaimus sp. PS1159</name>
    <dbReference type="NCBI Taxonomy" id="55785"/>
    <lineage>
        <taxon>Eukaryota</taxon>
        <taxon>Metazoa</taxon>
        <taxon>Ecdysozoa</taxon>
        <taxon>Nematoda</taxon>
        <taxon>Chromadorea</taxon>
        <taxon>Rhabditida</taxon>
        <taxon>Tylenchina</taxon>
        <taxon>Panagrolaimomorpha</taxon>
        <taxon>Panagrolaimoidea</taxon>
        <taxon>Panagrolaimidae</taxon>
        <taxon>Panagrolaimus</taxon>
    </lineage>
</organism>
<name>A0AC35GEA7_9BILA</name>
<dbReference type="Proteomes" id="UP000887580">
    <property type="component" value="Unplaced"/>
</dbReference>
<accession>A0AC35GEA7</accession>